<evidence type="ECO:0000259" key="5">
    <source>
        <dbReference type="Pfam" id="PF02803"/>
    </source>
</evidence>
<accession>A0A644YIS3</accession>
<evidence type="ECO:0000313" key="6">
    <source>
        <dbReference type="EMBL" id="MPM28280.1"/>
    </source>
</evidence>
<dbReference type="PANTHER" id="PTHR18919:SF107">
    <property type="entry name" value="ACETYL-COA ACETYLTRANSFERASE, CYTOSOLIC"/>
    <property type="match status" value="1"/>
</dbReference>
<evidence type="ECO:0000256" key="3">
    <source>
        <dbReference type="ARBA" id="ARBA00023315"/>
    </source>
</evidence>
<protein>
    <submittedName>
        <fullName evidence="6">Acetyl-CoA acetyltransferase</fullName>
        <ecNumber evidence="6">2.3.1.9</ecNumber>
    </submittedName>
</protein>
<proteinExistence type="inferred from homology"/>
<dbReference type="SUPFAM" id="SSF53901">
    <property type="entry name" value="Thiolase-like"/>
    <property type="match status" value="2"/>
</dbReference>
<dbReference type="EMBL" id="VSSQ01005212">
    <property type="protein sequence ID" value="MPM28280.1"/>
    <property type="molecule type" value="Genomic_DNA"/>
</dbReference>
<evidence type="ECO:0000256" key="2">
    <source>
        <dbReference type="ARBA" id="ARBA00022679"/>
    </source>
</evidence>
<dbReference type="PANTHER" id="PTHR18919">
    <property type="entry name" value="ACETYL-COA C-ACYLTRANSFERASE"/>
    <property type="match status" value="1"/>
</dbReference>
<comment type="caution">
    <text evidence="6">The sequence shown here is derived from an EMBL/GenBank/DDBJ whole genome shotgun (WGS) entry which is preliminary data.</text>
</comment>
<evidence type="ECO:0000259" key="4">
    <source>
        <dbReference type="Pfam" id="PF00108"/>
    </source>
</evidence>
<dbReference type="CDD" id="cd00751">
    <property type="entry name" value="thiolase"/>
    <property type="match status" value="1"/>
</dbReference>
<dbReference type="InterPro" id="IPR002155">
    <property type="entry name" value="Thiolase"/>
</dbReference>
<organism evidence="6">
    <name type="scientific">bioreactor metagenome</name>
    <dbReference type="NCBI Taxonomy" id="1076179"/>
    <lineage>
        <taxon>unclassified sequences</taxon>
        <taxon>metagenomes</taxon>
        <taxon>ecological metagenomes</taxon>
    </lineage>
</organism>
<sequence length="401" mass="43284">MIDKNIVIVSAVRTPFDKFGGVMKEIPSIELGRQVLENVVDRVKFPKDKVEYIFYGTTIHAEIAPFVNVPVRQALLKAGYPSSTKSMTVDRACCSSMTALIEAYREIQTGEVQVAIAAGAENLSNVPHLVTGLRWGKKLGDFNLFDVEAGFSYPGWGPVSVDTDNVAKKYGITREEMDRWALRSHRNYKDAYDAGKFKDEVIPYVIQSKKGEIVVNADQSPRPDTTYEALAALPSVYGTHAITAGNAPGLNAGATAILIMTEDKAGEYGLEPLAYIRDVAAVADAAENIPVVPALAINLLLERNNMKPEDLSVIEINEAFAAMPLVSTKIVANGDEMLMEHLRAITNVNGGAVAIGHPMGATGCRLIMTLMYELRRRGGGRGIACLCGGLAQGDGVLLEVI</sequence>
<keyword evidence="3 6" id="KW-0012">Acyltransferase</keyword>
<reference evidence="6" key="1">
    <citation type="submission" date="2019-08" db="EMBL/GenBank/DDBJ databases">
        <authorList>
            <person name="Kucharzyk K."/>
            <person name="Murdoch R.W."/>
            <person name="Higgins S."/>
            <person name="Loffler F."/>
        </authorList>
    </citation>
    <scope>NUCLEOTIDE SEQUENCE</scope>
</reference>
<dbReference type="PROSITE" id="PS00737">
    <property type="entry name" value="THIOLASE_2"/>
    <property type="match status" value="1"/>
</dbReference>
<dbReference type="EC" id="2.3.1.9" evidence="6"/>
<dbReference type="InterPro" id="IPR020613">
    <property type="entry name" value="Thiolase_CS"/>
</dbReference>
<dbReference type="AlphaFoldDB" id="A0A644YIS3"/>
<feature type="domain" description="Thiolase N-terminal" evidence="4">
    <location>
        <begin position="6"/>
        <end position="263"/>
    </location>
</feature>
<dbReference type="Pfam" id="PF02803">
    <property type="entry name" value="Thiolase_C"/>
    <property type="match status" value="1"/>
</dbReference>
<dbReference type="InterPro" id="IPR016039">
    <property type="entry name" value="Thiolase-like"/>
</dbReference>
<dbReference type="InterPro" id="IPR020617">
    <property type="entry name" value="Thiolase_C"/>
</dbReference>
<dbReference type="Pfam" id="PF00108">
    <property type="entry name" value="Thiolase_N"/>
    <property type="match status" value="1"/>
</dbReference>
<keyword evidence="2 6" id="KW-0808">Transferase</keyword>
<dbReference type="Gene3D" id="3.40.47.10">
    <property type="match status" value="2"/>
</dbReference>
<dbReference type="InterPro" id="IPR020616">
    <property type="entry name" value="Thiolase_N"/>
</dbReference>
<feature type="domain" description="Thiolase C-terminal" evidence="5">
    <location>
        <begin position="271"/>
        <end position="399"/>
    </location>
</feature>
<name>A0A644YIS3_9ZZZZ</name>
<dbReference type="NCBIfam" id="TIGR01930">
    <property type="entry name" value="AcCoA-C-Actrans"/>
    <property type="match status" value="1"/>
</dbReference>
<dbReference type="GO" id="GO:0003985">
    <property type="term" value="F:acetyl-CoA C-acetyltransferase activity"/>
    <property type="evidence" value="ECO:0007669"/>
    <property type="project" value="UniProtKB-EC"/>
</dbReference>
<evidence type="ECO:0000256" key="1">
    <source>
        <dbReference type="ARBA" id="ARBA00010982"/>
    </source>
</evidence>
<dbReference type="PIRSF" id="PIRSF000429">
    <property type="entry name" value="Ac-CoA_Ac_transf"/>
    <property type="match status" value="1"/>
</dbReference>
<comment type="similarity">
    <text evidence="1">Belongs to the thiolase-like superfamily. Thiolase family.</text>
</comment>
<gene>
    <name evidence="6" type="primary">mmgA_3</name>
    <name evidence="6" type="ORF">SDC9_74800</name>
</gene>